<dbReference type="GO" id="GO:0015344">
    <property type="term" value="F:siderophore uptake transmembrane transporter activity"/>
    <property type="evidence" value="ECO:0007669"/>
    <property type="project" value="TreeGrafter"/>
</dbReference>
<feature type="region of interest" description="Disordered" evidence="10">
    <location>
        <begin position="465"/>
        <end position="497"/>
    </location>
</feature>
<dbReference type="Pfam" id="PF00593">
    <property type="entry name" value="TonB_dep_Rec_b-barrel"/>
    <property type="match status" value="1"/>
</dbReference>
<keyword evidence="14" id="KW-0675">Receptor</keyword>
<dbReference type="InterPro" id="IPR039426">
    <property type="entry name" value="TonB-dep_rcpt-like"/>
</dbReference>
<keyword evidence="5 9" id="KW-0798">TonB box</keyword>
<feature type="domain" description="TonB-dependent receptor-like beta-barrel" evidence="12">
    <location>
        <begin position="236"/>
        <end position="729"/>
    </location>
</feature>
<proteinExistence type="inferred from homology"/>
<dbReference type="InterPro" id="IPR037066">
    <property type="entry name" value="Plug_dom_sf"/>
</dbReference>
<evidence type="ECO:0000313" key="15">
    <source>
        <dbReference type="Proteomes" id="UP000609172"/>
    </source>
</evidence>
<feature type="compositionally biased region" description="Basic and acidic residues" evidence="10">
    <location>
        <begin position="485"/>
        <end position="496"/>
    </location>
</feature>
<feature type="compositionally biased region" description="Basic and acidic residues" evidence="10">
    <location>
        <begin position="465"/>
        <end position="478"/>
    </location>
</feature>
<keyword evidence="11" id="KW-0732">Signal</keyword>
<feature type="chain" id="PRO_5037020683" evidence="11">
    <location>
        <begin position="19"/>
        <end position="761"/>
    </location>
</feature>
<dbReference type="SUPFAM" id="SSF49464">
    <property type="entry name" value="Carboxypeptidase regulatory domain-like"/>
    <property type="match status" value="1"/>
</dbReference>
<keyword evidence="2 8" id="KW-0813">Transport</keyword>
<evidence type="ECO:0000256" key="1">
    <source>
        <dbReference type="ARBA" id="ARBA00004571"/>
    </source>
</evidence>
<dbReference type="Proteomes" id="UP000609172">
    <property type="component" value="Unassembled WGS sequence"/>
</dbReference>
<dbReference type="PANTHER" id="PTHR30069">
    <property type="entry name" value="TONB-DEPENDENT OUTER MEMBRANE RECEPTOR"/>
    <property type="match status" value="1"/>
</dbReference>
<evidence type="ECO:0000256" key="8">
    <source>
        <dbReference type="PROSITE-ProRule" id="PRU01360"/>
    </source>
</evidence>
<evidence type="ECO:0000259" key="12">
    <source>
        <dbReference type="Pfam" id="PF00593"/>
    </source>
</evidence>
<evidence type="ECO:0000313" key="14">
    <source>
        <dbReference type="EMBL" id="MBK0369295.1"/>
    </source>
</evidence>
<dbReference type="PROSITE" id="PS52016">
    <property type="entry name" value="TONB_DEPENDENT_REC_3"/>
    <property type="match status" value="1"/>
</dbReference>
<gene>
    <name evidence="14" type="ORF">I5M07_05530</name>
</gene>
<dbReference type="InterPro" id="IPR036942">
    <property type="entry name" value="Beta-barrel_TonB_sf"/>
</dbReference>
<feature type="domain" description="TonB-dependent receptor plug" evidence="13">
    <location>
        <begin position="128"/>
        <end position="219"/>
    </location>
</feature>
<dbReference type="InterPro" id="IPR012910">
    <property type="entry name" value="Plug_dom"/>
</dbReference>
<dbReference type="Gene3D" id="2.170.130.10">
    <property type="entry name" value="TonB-dependent receptor, plug domain"/>
    <property type="match status" value="1"/>
</dbReference>
<evidence type="ECO:0000259" key="13">
    <source>
        <dbReference type="Pfam" id="PF07715"/>
    </source>
</evidence>
<evidence type="ECO:0000256" key="4">
    <source>
        <dbReference type="ARBA" id="ARBA00022692"/>
    </source>
</evidence>
<keyword evidence="7 8" id="KW-0998">Cell outer membrane</keyword>
<accession>A0A934PL46</accession>
<evidence type="ECO:0000256" key="5">
    <source>
        <dbReference type="ARBA" id="ARBA00023077"/>
    </source>
</evidence>
<organism evidence="14 15">
    <name type="scientific">Flavobacterium agrisoli</name>
    <dbReference type="NCBI Taxonomy" id="2793066"/>
    <lineage>
        <taxon>Bacteria</taxon>
        <taxon>Pseudomonadati</taxon>
        <taxon>Bacteroidota</taxon>
        <taxon>Flavobacteriia</taxon>
        <taxon>Flavobacteriales</taxon>
        <taxon>Flavobacteriaceae</taxon>
        <taxon>Flavobacterium</taxon>
    </lineage>
</organism>
<dbReference type="RefSeq" id="WP_200105227.1">
    <property type="nucleotide sequence ID" value="NZ_JAEHFV010000002.1"/>
</dbReference>
<dbReference type="Gene3D" id="2.60.40.1120">
    <property type="entry name" value="Carboxypeptidase-like, regulatory domain"/>
    <property type="match status" value="1"/>
</dbReference>
<evidence type="ECO:0000256" key="7">
    <source>
        <dbReference type="ARBA" id="ARBA00023237"/>
    </source>
</evidence>
<evidence type="ECO:0000256" key="2">
    <source>
        <dbReference type="ARBA" id="ARBA00022448"/>
    </source>
</evidence>
<reference evidence="14" key="1">
    <citation type="submission" date="2020-12" db="EMBL/GenBank/DDBJ databases">
        <title>Bacterial novel species Flavobacterium sp. SE-1-e isolated from soil.</title>
        <authorList>
            <person name="Jung H.-Y."/>
        </authorList>
    </citation>
    <scope>NUCLEOTIDE SEQUENCE</scope>
    <source>
        <strain evidence="14">SE-1-e</strain>
    </source>
</reference>
<dbReference type="Gene3D" id="2.40.170.20">
    <property type="entry name" value="TonB-dependent receptor, beta-barrel domain"/>
    <property type="match status" value="1"/>
</dbReference>
<dbReference type="InterPro" id="IPR008969">
    <property type="entry name" value="CarboxyPept-like_regulatory"/>
</dbReference>
<dbReference type="AlphaFoldDB" id="A0A934PL46"/>
<dbReference type="GO" id="GO:0044718">
    <property type="term" value="P:siderophore transmembrane transport"/>
    <property type="evidence" value="ECO:0007669"/>
    <property type="project" value="TreeGrafter"/>
</dbReference>
<keyword evidence="6 8" id="KW-0472">Membrane</keyword>
<dbReference type="SUPFAM" id="SSF56935">
    <property type="entry name" value="Porins"/>
    <property type="match status" value="1"/>
</dbReference>
<evidence type="ECO:0000256" key="9">
    <source>
        <dbReference type="RuleBase" id="RU003357"/>
    </source>
</evidence>
<comment type="caution">
    <text evidence="14">The sequence shown here is derived from an EMBL/GenBank/DDBJ whole genome shotgun (WGS) entry which is preliminary data.</text>
</comment>
<evidence type="ECO:0000256" key="6">
    <source>
        <dbReference type="ARBA" id="ARBA00023136"/>
    </source>
</evidence>
<dbReference type="GO" id="GO:0009279">
    <property type="term" value="C:cell outer membrane"/>
    <property type="evidence" value="ECO:0007669"/>
    <property type="project" value="UniProtKB-SubCell"/>
</dbReference>
<evidence type="ECO:0000256" key="11">
    <source>
        <dbReference type="SAM" id="SignalP"/>
    </source>
</evidence>
<evidence type="ECO:0000256" key="3">
    <source>
        <dbReference type="ARBA" id="ARBA00022452"/>
    </source>
</evidence>
<comment type="similarity">
    <text evidence="8 9">Belongs to the TonB-dependent receptor family.</text>
</comment>
<dbReference type="PANTHER" id="PTHR30069:SF40">
    <property type="entry name" value="TONB-DEPENDENT RECEPTOR NMB0964-RELATED"/>
    <property type="match status" value="1"/>
</dbReference>
<sequence>MKKFLLTLFLGFSALLQAQNSVSGKVTDNQNNPLPGVAIYLAELHKGTTTDANGIYRFDNLPNRNFRIAFTYVGFQTVNQLLEKIGKGTVLNIQMEEAVLEMDEVIVSTPFNKLQSQNVMKVEHESIKTLQQKGTATLIEGLATIPGVSQISTGTSIGKPVIRGLSGNRVLVYSQGVRIENQQFGDEHGLGLNDAGVESVEVIKGPASLLYGSDAMGGVLYFNPEKFADAHTIKANFNQRYFSNTLGSNASLGVKGSTDNWKFLTRGTYNTHSDYKIADGDRVTNTRYNETDFKTGIGYNNTKFSTVFRYNYNKLDLGIPEEGFAEQTHSKSPQFPKQGVTNHLLSLNNVVYLGTSKLDLDLGYISNNRKEFEESNDPSLDMLLNTFNYNAKYHLPKMGQFETIVGVQGMHQTNKNSGDEYLIPDATTNDFGAFATVNYEWKSNVLQAGLRFDNRHINSLAHEADGHEHDDHDDHDHDHDEEDHDHDHDHEHHGGDFDALNRSFNSVNASLGYKTNLSEAIVLRANVASGFRAPNLAELTSNGVHHGTNRYEVGNSALKNEQNLQTDLNLEYKNSHFEFFVNGFYNHINNYIYTSPTGEMLDDNYVFEYIQDNAKLYGGEVGLHIHPHPLDWLHFETSFETVTGKKDNGDYLPLIPANNWNNTIRTEFTIKNWLREGFASFNVSSTFNQNKVSGFETASDAYTLVNLGLGGTIQLRKLTFGLSLNANNLFDKQYIAHLSRLKNDGIPNIGRNVVLGLNFNL</sequence>
<dbReference type="EMBL" id="JAEHFV010000002">
    <property type="protein sequence ID" value="MBK0369295.1"/>
    <property type="molecule type" value="Genomic_DNA"/>
</dbReference>
<evidence type="ECO:0000256" key="10">
    <source>
        <dbReference type="SAM" id="MobiDB-lite"/>
    </source>
</evidence>
<comment type="subcellular location">
    <subcellularLocation>
        <location evidence="1 8">Cell outer membrane</location>
        <topology evidence="1 8">Multi-pass membrane protein</topology>
    </subcellularLocation>
</comment>
<dbReference type="InterPro" id="IPR000531">
    <property type="entry name" value="Beta-barrel_TonB"/>
</dbReference>
<keyword evidence="3 8" id="KW-1134">Transmembrane beta strand</keyword>
<feature type="signal peptide" evidence="11">
    <location>
        <begin position="1"/>
        <end position="18"/>
    </location>
</feature>
<dbReference type="Pfam" id="PF07715">
    <property type="entry name" value="Plug"/>
    <property type="match status" value="1"/>
</dbReference>
<protein>
    <submittedName>
        <fullName evidence="14">TonB-dependent receptor</fullName>
    </submittedName>
</protein>
<dbReference type="Pfam" id="PF13715">
    <property type="entry name" value="CarbopepD_reg_2"/>
    <property type="match status" value="1"/>
</dbReference>
<keyword evidence="4 8" id="KW-0812">Transmembrane</keyword>
<name>A0A934PL46_9FLAO</name>
<keyword evidence="15" id="KW-1185">Reference proteome</keyword>